<dbReference type="AlphaFoldDB" id="G3HA56"/>
<dbReference type="EMBL" id="JH000243">
    <property type="protein sequence ID" value="EGW01868.1"/>
    <property type="molecule type" value="Genomic_DNA"/>
</dbReference>
<gene>
    <name evidence="1" type="ORF">I79_007298</name>
</gene>
<reference evidence="2" key="1">
    <citation type="journal article" date="2011" name="Nat. Biotechnol.">
        <title>The genomic sequence of the Chinese hamster ovary (CHO)-K1 cell line.</title>
        <authorList>
            <person name="Xu X."/>
            <person name="Nagarajan H."/>
            <person name="Lewis N.E."/>
            <person name="Pan S."/>
            <person name="Cai Z."/>
            <person name="Liu X."/>
            <person name="Chen W."/>
            <person name="Xie M."/>
            <person name="Wang W."/>
            <person name="Hammond S."/>
            <person name="Andersen M.R."/>
            <person name="Neff N."/>
            <person name="Passarelli B."/>
            <person name="Koh W."/>
            <person name="Fan H.C."/>
            <person name="Wang J."/>
            <person name="Gui Y."/>
            <person name="Lee K.H."/>
            <person name="Betenbaugh M.J."/>
            <person name="Quake S.R."/>
            <person name="Famili I."/>
            <person name="Palsson B.O."/>
            <person name="Wang J."/>
        </authorList>
    </citation>
    <scope>NUCLEOTIDE SEQUENCE [LARGE SCALE GENOMIC DNA]</scope>
    <source>
        <strain evidence="2">CHO K1 cell line</strain>
    </source>
</reference>
<proteinExistence type="predicted"/>
<organism evidence="1 2">
    <name type="scientific">Cricetulus griseus</name>
    <name type="common">Chinese hamster</name>
    <name type="synonym">Cricetulus barabensis griseus</name>
    <dbReference type="NCBI Taxonomy" id="10029"/>
    <lineage>
        <taxon>Eukaryota</taxon>
        <taxon>Metazoa</taxon>
        <taxon>Chordata</taxon>
        <taxon>Craniata</taxon>
        <taxon>Vertebrata</taxon>
        <taxon>Euteleostomi</taxon>
        <taxon>Mammalia</taxon>
        <taxon>Eutheria</taxon>
        <taxon>Euarchontoglires</taxon>
        <taxon>Glires</taxon>
        <taxon>Rodentia</taxon>
        <taxon>Myomorpha</taxon>
        <taxon>Muroidea</taxon>
        <taxon>Cricetidae</taxon>
        <taxon>Cricetinae</taxon>
        <taxon>Cricetulus</taxon>
    </lineage>
</organism>
<dbReference type="InParanoid" id="G3HA56"/>
<evidence type="ECO:0000313" key="1">
    <source>
        <dbReference type="EMBL" id="EGW01868.1"/>
    </source>
</evidence>
<protein>
    <submittedName>
        <fullName evidence="1">Uncharacterized protein</fullName>
    </submittedName>
</protein>
<evidence type="ECO:0000313" key="2">
    <source>
        <dbReference type="Proteomes" id="UP000001075"/>
    </source>
</evidence>
<sequence length="77" mass="8174">MGLGCQAGFGKSPWGLGARIGVSKSRDGYSWRQAAATVVLLICGGSFGREMSCEVTVGTCLPGSCEEMMLKRNLRWG</sequence>
<dbReference type="Proteomes" id="UP000001075">
    <property type="component" value="Unassembled WGS sequence"/>
</dbReference>
<accession>G3HA56</accession>
<name>G3HA56_CRIGR</name>